<reference evidence="4 6" key="1">
    <citation type="submission" date="2017-12" db="EMBL/GenBank/DDBJ databases">
        <authorList>
            <person name="Paulsen S."/>
            <person name="Gram L.K."/>
        </authorList>
    </citation>
    <scope>NUCLEOTIDE SEQUENCE [LARGE SCALE GENOMIC DNA]</scope>
    <source>
        <strain evidence="4 6">S2231</strain>
        <strain evidence="3">S2233</strain>
    </source>
</reference>
<dbReference type="Proteomes" id="UP000307706">
    <property type="component" value="Unassembled WGS sequence"/>
</dbReference>
<evidence type="ECO:0000313" key="4">
    <source>
        <dbReference type="EMBL" id="TMP57111.1"/>
    </source>
</evidence>
<keyword evidence="4" id="KW-0378">Hydrolase</keyword>
<reference evidence="6" key="2">
    <citation type="submission" date="2019-06" db="EMBL/GenBank/DDBJ databases">
        <title>Co-occurence of chitin degradation, pigmentation and bioactivity in marine Pseudoalteromonas.</title>
        <authorList>
            <person name="Sonnenschein E.C."/>
            <person name="Bech P.K."/>
        </authorList>
    </citation>
    <scope>NUCLEOTIDE SEQUENCE [LARGE SCALE GENOMIC DNA]</scope>
    <source>
        <strain evidence="6">S2231</strain>
    </source>
</reference>
<dbReference type="Pfam" id="PF00561">
    <property type="entry name" value="Abhydrolase_1"/>
    <property type="match status" value="1"/>
</dbReference>
<sequence>MKSTILLLMLISFSALSTDNLLKPTKSGLYDVGGFNLYLECYENDKPQLILEQGFGLFGSDGVWLENIKRLKHDFSICLYDRAGLGKSEQGKVPFTINDMVSRLRNLLSSADVKPPYYFAGGSYASYIINGYNNLHSEEVLGAVLIDPPPFGYFYTMGTRWPKNFKTKNEKLERFYKFEQSVYDPMFKKVPENVDHMKTYNILVGAGDFGNKPIIVVRSQPVGKRYDPPFVPDEIANTMDTLYANAESYFKSLSTNSRVIYSQSEKHHLHISDPDLIVKSIKDLVGK</sequence>
<dbReference type="Proteomes" id="UP000305730">
    <property type="component" value="Unassembled WGS sequence"/>
</dbReference>
<dbReference type="OrthoDB" id="7185741at2"/>
<reference evidence="4" key="3">
    <citation type="submission" date="2019-09" db="EMBL/GenBank/DDBJ databases">
        <title>Co-occurence of chitin degradation, pigmentation and bioactivity in marine Pseudoalteromonas.</title>
        <authorList>
            <person name="Sonnenschein E.C."/>
            <person name="Bech P.K."/>
        </authorList>
    </citation>
    <scope>NUCLEOTIDE SEQUENCE</scope>
    <source>
        <strain evidence="4">S2231</strain>
        <strain evidence="3 5">S2233</strain>
    </source>
</reference>
<feature type="domain" description="AB hydrolase-1" evidence="2">
    <location>
        <begin position="56"/>
        <end position="170"/>
    </location>
</feature>
<dbReference type="GO" id="GO:0016787">
    <property type="term" value="F:hydrolase activity"/>
    <property type="evidence" value="ECO:0007669"/>
    <property type="project" value="UniProtKB-KW"/>
</dbReference>
<comment type="caution">
    <text evidence="4">The sequence shown here is derived from an EMBL/GenBank/DDBJ whole genome shotgun (WGS) entry which is preliminary data.</text>
</comment>
<keyword evidence="1" id="KW-0732">Signal</keyword>
<dbReference type="Gene3D" id="3.40.50.1820">
    <property type="entry name" value="alpha/beta hydrolase"/>
    <property type="match status" value="1"/>
</dbReference>
<dbReference type="InterPro" id="IPR029058">
    <property type="entry name" value="AB_hydrolase_fold"/>
</dbReference>
<gene>
    <name evidence="4" type="ORF">CWB96_13975</name>
    <name evidence="3" type="ORF">CWB97_21290</name>
</gene>
<dbReference type="EMBL" id="PNCL01000074">
    <property type="protein sequence ID" value="TMP57111.1"/>
    <property type="molecule type" value="Genomic_DNA"/>
</dbReference>
<evidence type="ECO:0000259" key="2">
    <source>
        <dbReference type="Pfam" id="PF00561"/>
    </source>
</evidence>
<organism evidence="4 6">
    <name type="scientific">Pseudoalteromonas citrea</name>
    <dbReference type="NCBI Taxonomy" id="43655"/>
    <lineage>
        <taxon>Bacteria</taxon>
        <taxon>Pseudomonadati</taxon>
        <taxon>Pseudomonadota</taxon>
        <taxon>Gammaproteobacteria</taxon>
        <taxon>Alteromonadales</taxon>
        <taxon>Pseudoalteromonadaceae</taxon>
        <taxon>Pseudoalteromonas</taxon>
    </lineage>
</organism>
<dbReference type="AlphaFoldDB" id="A0A5S3XMH0"/>
<accession>A0A5S3XMH0</accession>
<feature type="chain" id="PRO_5024312349" evidence="1">
    <location>
        <begin position="18"/>
        <end position="287"/>
    </location>
</feature>
<feature type="signal peptide" evidence="1">
    <location>
        <begin position="1"/>
        <end position="17"/>
    </location>
</feature>
<evidence type="ECO:0000313" key="6">
    <source>
        <dbReference type="Proteomes" id="UP000307706"/>
    </source>
</evidence>
<evidence type="ECO:0000313" key="5">
    <source>
        <dbReference type="Proteomes" id="UP000305730"/>
    </source>
</evidence>
<evidence type="ECO:0000256" key="1">
    <source>
        <dbReference type="SAM" id="SignalP"/>
    </source>
</evidence>
<dbReference type="SUPFAM" id="SSF53474">
    <property type="entry name" value="alpha/beta-Hydrolases"/>
    <property type="match status" value="1"/>
</dbReference>
<dbReference type="EMBL" id="PNCK01000106">
    <property type="protein sequence ID" value="TMP39062.1"/>
    <property type="molecule type" value="Genomic_DNA"/>
</dbReference>
<dbReference type="RefSeq" id="WP_138598566.1">
    <property type="nucleotide sequence ID" value="NZ_PNCK01000106.1"/>
</dbReference>
<name>A0A5S3XMH0_9GAMM</name>
<protein>
    <submittedName>
        <fullName evidence="4">Alpha/beta hydrolase</fullName>
    </submittedName>
</protein>
<dbReference type="InterPro" id="IPR000073">
    <property type="entry name" value="AB_hydrolase_1"/>
</dbReference>
<evidence type="ECO:0000313" key="3">
    <source>
        <dbReference type="EMBL" id="TMP39062.1"/>
    </source>
</evidence>
<proteinExistence type="predicted"/>
<keyword evidence="5" id="KW-1185">Reference proteome</keyword>